<dbReference type="Pfam" id="PF05164">
    <property type="entry name" value="ZapA"/>
    <property type="match status" value="1"/>
</dbReference>
<evidence type="ECO:0000313" key="11">
    <source>
        <dbReference type="Proteomes" id="UP000318422"/>
    </source>
</evidence>
<dbReference type="GO" id="GO:0000921">
    <property type="term" value="P:septin ring assembly"/>
    <property type="evidence" value="ECO:0007669"/>
    <property type="project" value="TreeGrafter"/>
</dbReference>
<protein>
    <recommendedName>
        <fullName evidence="2">Cell division protein ZapA</fullName>
    </recommendedName>
    <alternativeName>
        <fullName evidence="9">Z ring-associated protein ZapA</fullName>
    </alternativeName>
</protein>
<evidence type="ECO:0000256" key="3">
    <source>
        <dbReference type="ARBA" id="ARBA00022490"/>
    </source>
</evidence>
<evidence type="ECO:0000256" key="7">
    <source>
        <dbReference type="ARBA" id="ARBA00024910"/>
    </source>
</evidence>
<comment type="subunit">
    <text evidence="8">Homodimer. Interacts with FtsZ.</text>
</comment>
<comment type="subcellular location">
    <subcellularLocation>
        <location evidence="1">Cytoplasm</location>
    </subcellularLocation>
</comment>
<dbReference type="PANTHER" id="PTHR34981:SF1">
    <property type="entry name" value="CELL DIVISION PROTEIN ZAPA"/>
    <property type="match status" value="1"/>
</dbReference>
<proteinExistence type="predicted"/>
<dbReference type="Gene3D" id="1.20.5.50">
    <property type="match status" value="1"/>
</dbReference>
<organism evidence="10 11">
    <name type="scientific">Zoogloea ramigera</name>
    <dbReference type="NCBI Taxonomy" id="350"/>
    <lineage>
        <taxon>Bacteria</taxon>
        <taxon>Pseudomonadati</taxon>
        <taxon>Pseudomonadota</taxon>
        <taxon>Betaproteobacteria</taxon>
        <taxon>Rhodocyclales</taxon>
        <taxon>Zoogloeaceae</taxon>
        <taxon>Zoogloea</taxon>
    </lineage>
</organism>
<dbReference type="GO" id="GO:0032153">
    <property type="term" value="C:cell division site"/>
    <property type="evidence" value="ECO:0007669"/>
    <property type="project" value="TreeGrafter"/>
</dbReference>
<dbReference type="SUPFAM" id="SSF102829">
    <property type="entry name" value="Cell division protein ZapA-like"/>
    <property type="match status" value="1"/>
</dbReference>
<evidence type="ECO:0000256" key="1">
    <source>
        <dbReference type="ARBA" id="ARBA00004496"/>
    </source>
</evidence>
<dbReference type="InterPro" id="IPR007838">
    <property type="entry name" value="Cell_div_ZapA-like"/>
</dbReference>
<dbReference type="GO" id="GO:0043093">
    <property type="term" value="P:FtsZ-dependent cytokinesis"/>
    <property type="evidence" value="ECO:0007669"/>
    <property type="project" value="TreeGrafter"/>
</dbReference>
<accession>A0A4Y4D270</accession>
<reference evidence="10 11" key="1">
    <citation type="submission" date="2019-06" db="EMBL/GenBank/DDBJ databases">
        <title>Whole genome shotgun sequence of Zoogloea ramigera NBRC 15342.</title>
        <authorList>
            <person name="Hosoyama A."/>
            <person name="Uohara A."/>
            <person name="Ohji S."/>
            <person name="Ichikawa N."/>
        </authorList>
    </citation>
    <scope>NUCLEOTIDE SEQUENCE [LARGE SCALE GENOMIC DNA]</scope>
    <source>
        <strain evidence="10 11">NBRC 15342</strain>
    </source>
</reference>
<keyword evidence="5" id="KW-0717">Septation</keyword>
<dbReference type="Gene3D" id="3.30.160.880">
    <property type="entry name" value="Cell division protein ZapA protomer, N-terminal domain"/>
    <property type="match status" value="1"/>
</dbReference>
<dbReference type="AlphaFoldDB" id="A0A4Y4D270"/>
<dbReference type="GO" id="GO:0000917">
    <property type="term" value="P:division septum assembly"/>
    <property type="evidence" value="ECO:0007669"/>
    <property type="project" value="UniProtKB-KW"/>
</dbReference>
<dbReference type="OrthoDB" id="5297208at2"/>
<dbReference type="InterPro" id="IPR036192">
    <property type="entry name" value="Cell_div_ZapA-like_sf"/>
</dbReference>
<evidence type="ECO:0000256" key="2">
    <source>
        <dbReference type="ARBA" id="ARBA00015195"/>
    </source>
</evidence>
<dbReference type="GO" id="GO:0030428">
    <property type="term" value="C:cell septum"/>
    <property type="evidence" value="ECO:0007669"/>
    <property type="project" value="TreeGrafter"/>
</dbReference>
<evidence type="ECO:0000256" key="5">
    <source>
        <dbReference type="ARBA" id="ARBA00023210"/>
    </source>
</evidence>
<dbReference type="RefSeq" id="WP_141354987.1">
    <property type="nucleotide sequence ID" value="NZ_BJNV01000111.1"/>
</dbReference>
<dbReference type="PANTHER" id="PTHR34981">
    <property type="entry name" value="CELL DIVISION PROTEIN ZAPA"/>
    <property type="match status" value="1"/>
</dbReference>
<evidence type="ECO:0000256" key="8">
    <source>
        <dbReference type="ARBA" id="ARBA00026068"/>
    </source>
</evidence>
<evidence type="ECO:0000313" key="10">
    <source>
        <dbReference type="EMBL" id="GEC97683.1"/>
    </source>
</evidence>
<name>A0A4Y4D270_ZOORA</name>
<gene>
    <name evidence="10" type="primary">zapA</name>
    <name evidence="10" type="ORF">ZRA01_37560</name>
</gene>
<dbReference type="Proteomes" id="UP000318422">
    <property type="component" value="Unassembled WGS sequence"/>
</dbReference>
<evidence type="ECO:0000256" key="9">
    <source>
        <dbReference type="ARBA" id="ARBA00033158"/>
    </source>
</evidence>
<comment type="caution">
    <text evidence="10">The sequence shown here is derived from an EMBL/GenBank/DDBJ whole genome shotgun (WGS) entry which is preliminary data.</text>
</comment>
<keyword evidence="3" id="KW-0963">Cytoplasm</keyword>
<keyword evidence="4 10" id="KW-0132">Cell division</keyword>
<keyword evidence="11" id="KW-1185">Reference proteome</keyword>
<evidence type="ECO:0000256" key="4">
    <source>
        <dbReference type="ARBA" id="ARBA00022618"/>
    </source>
</evidence>
<dbReference type="GO" id="GO:0005829">
    <property type="term" value="C:cytosol"/>
    <property type="evidence" value="ECO:0007669"/>
    <property type="project" value="TreeGrafter"/>
</dbReference>
<sequence length="98" mass="11089">MEALDIKLLGREYRVACKPEEREGLLAAVTYLDEKMRDLAVKTNSAGERLAVMTALNITHEFLQFQRSGGFDIPTLKRRIEHIKSRLDGALAEQETLS</sequence>
<dbReference type="InterPro" id="IPR042233">
    <property type="entry name" value="Cell_div_ZapA_N"/>
</dbReference>
<comment type="function">
    <text evidence="7">Activator of cell division through the inhibition of FtsZ GTPase activity, therefore promoting FtsZ assembly into bundles of protofilaments necessary for the formation of the division Z ring. It is recruited early at mid-cell but it is not essential for cell division.</text>
</comment>
<keyword evidence="6" id="KW-0131">Cell cycle</keyword>
<evidence type="ECO:0000256" key="6">
    <source>
        <dbReference type="ARBA" id="ARBA00023306"/>
    </source>
</evidence>
<dbReference type="EMBL" id="BJNV01000111">
    <property type="protein sequence ID" value="GEC97683.1"/>
    <property type="molecule type" value="Genomic_DNA"/>
</dbReference>